<evidence type="ECO:0000313" key="2">
    <source>
        <dbReference type="Proteomes" id="UP000199650"/>
    </source>
</evidence>
<gene>
    <name evidence="1" type="ORF">SAMN05444851_0243</name>
</gene>
<dbReference type="Proteomes" id="UP000199650">
    <property type="component" value="Unassembled WGS sequence"/>
</dbReference>
<organism evidence="1 2">
    <name type="scientific">Aliiroseovarius sediminilitoris</name>
    <dbReference type="NCBI Taxonomy" id="1173584"/>
    <lineage>
        <taxon>Bacteria</taxon>
        <taxon>Pseudomonadati</taxon>
        <taxon>Pseudomonadota</taxon>
        <taxon>Alphaproteobacteria</taxon>
        <taxon>Rhodobacterales</taxon>
        <taxon>Paracoccaceae</taxon>
        <taxon>Aliiroseovarius</taxon>
    </lineage>
</organism>
<sequence length="345" mass="40121">MREDGRDLWSAYRMRWKRRRLIWRSVRSRHDLESVVDRTDRIDPDHVLAFSTARNEYTRLPHFLTHYRTLGVGHFLFVLNNSDDASEGFLADQPDVSLWRTHDSYKASRFGVDWTTWLQFRFGNRHWCLTVDVDELLVYPHSDTRTLSDLTARLAQTNATAMGALMLDMYPKGPLDQATYTPGQDPTEILQYFDAAPYRAQRQFPAQNLWVQGGPRDRAFFADHPARAPTLNKLPLVHWNRRFAYLNSTHSALPPRLNHAWDGPACISGDDRLSGALLHTKFLPDVVTRSREEKMRQEHFGQPEDFDAYYDWLSSAPDLWHDQSVAYQGWRPLMEMGLISNGGWA</sequence>
<dbReference type="AlphaFoldDB" id="A0A1I0MRB8"/>
<name>A0A1I0MRB8_9RHOB</name>
<protein>
    <submittedName>
        <fullName evidence="1">Glycosyl transferase family 2</fullName>
    </submittedName>
</protein>
<dbReference type="Pfam" id="PF13704">
    <property type="entry name" value="Glyco_tranf_2_4"/>
    <property type="match status" value="1"/>
</dbReference>
<dbReference type="EMBL" id="FOJB01000001">
    <property type="protein sequence ID" value="SEV90770.1"/>
    <property type="molecule type" value="Genomic_DNA"/>
</dbReference>
<proteinExistence type="predicted"/>
<dbReference type="GO" id="GO:0016740">
    <property type="term" value="F:transferase activity"/>
    <property type="evidence" value="ECO:0007669"/>
    <property type="project" value="UniProtKB-KW"/>
</dbReference>
<keyword evidence="1" id="KW-0808">Transferase</keyword>
<dbReference type="STRING" id="1173584.SAMN05444851_0243"/>
<reference evidence="1 2" key="1">
    <citation type="submission" date="2016-10" db="EMBL/GenBank/DDBJ databases">
        <authorList>
            <person name="de Groot N.N."/>
        </authorList>
    </citation>
    <scope>NUCLEOTIDE SEQUENCE [LARGE SCALE GENOMIC DNA]</scope>
    <source>
        <strain evidence="1 2">DSM 29439</strain>
    </source>
</reference>
<evidence type="ECO:0000313" key="1">
    <source>
        <dbReference type="EMBL" id="SEV90770.1"/>
    </source>
</evidence>
<dbReference type="RefSeq" id="WP_322787708.1">
    <property type="nucleotide sequence ID" value="NZ_FOJB01000001.1"/>
</dbReference>
<accession>A0A1I0MRB8</accession>
<keyword evidence="2" id="KW-1185">Reference proteome</keyword>